<gene>
    <name evidence="1" type="ORF">QPX23_05750</name>
</gene>
<dbReference type="RefSeq" id="WP_284587791.1">
    <property type="nucleotide sequence ID" value="NZ_JASNUQ010000007.1"/>
</dbReference>
<reference evidence="1 2" key="1">
    <citation type="submission" date="2023-05" db="EMBL/GenBank/DDBJ databases">
        <title>Metabolic capabilities are highly conserved among human nasal-associated Corynebacterium species in pangenomic analyses.</title>
        <authorList>
            <person name="Tran T.H."/>
            <person name="Roberts A.Q."/>
            <person name="Escapa I.F."/>
            <person name="Gao W."/>
            <person name="Conlan S."/>
            <person name="Kong H."/>
            <person name="Segre J.A."/>
            <person name="Kelly M.S."/>
            <person name="Lemon K.P."/>
        </authorList>
    </citation>
    <scope>NUCLEOTIDE SEQUENCE [LARGE SCALE GENOMIC DNA]</scope>
    <source>
        <strain evidence="1 2">KPL3772</strain>
    </source>
</reference>
<comment type="caution">
    <text evidence="1">The sequence shown here is derived from an EMBL/GenBank/DDBJ whole genome shotgun (WGS) entry which is preliminary data.</text>
</comment>
<name>A0ABT7FW60_9CORY</name>
<dbReference type="EMBL" id="JASNUQ010000007">
    <property type="protein sequence ID" value="MDK4290229.1"/>
    <property type="molecule type" value="Genomic_DNA"/>
</dbReference>
<organism evidence="1 2">
    <name type="scientific">Corynebacterium pseudodiphtheriticum</name>
    <dbReference type="NCBI Taxonomy" id="37637"/>
    <lineage>
        <taxon>Bacteria</taxon>
        <taxon>Bacillati</taxon>
        <taxon>Actinomycetota</taxon>
        <taxon>Actinomycetes</taxon>
        <taxon>Mycobacteriales</taxon>
        <taxon>Corynebacteriaceae</taxon>
        <taxon>Corynebacterium</taxon>
    </lineage>
</organism>
<proteinExistence type="predicted"/>
<dbReference type="Proteomes" id="UP001239759">
    <property type="component" value="Unassembled WGS sequence"/>
</dbReference>
<sequence>MSTVNLTAADQPDNYHGAWCQHYVRYLFADTTEGLWHLGVSGYQDGTYCTRMNPRGCVDLAGQKIYYSNGRCFKIPRQGVKVSIFMHHKSINPVVLPYRKQVLQPCPDCLTMAAVTAEMYGQNTYPVKRLLKDLEHVKTPAHN</sequence>
<accession>A0ABT7FW60</accession>
<protein>
    <submittedName>
        <fullName evidence="1">Uncharacterized protein</fullName>
    </submittedName>
</protein>
<evidence type="ECO:0000313" key="1">
    <source>
        <dbReference type="EMBL" id="MDK4290229.1"/>
    </source>
</evidence>
<evidence type="ECO:0000313" key="2">
    <source>
        <dbReference type="Proteomes" id="UP001239759"/>
    </source>
</evidence>
<keyword evidence="2" id="KW-1185">Reference proteome</keyword>